<reference evidence="6 7" key="1">
    <citation type="journal article" date="2016" name="Nat. Commun.">
        <title>Thousands of microbial genomes shed light on interconnected biogeochemical processes in an aquifer system.</title>
        <authorList>
            <person name="Anantharaman K."/>
            <person name="Brown C.T."/>
            <person name="Hug L.A."/>
            <person name="Sharon I."/>
            <person name="Castelle C.J."/>
            <person name="Probst A.J."/>
            <person name="Thomas B.C."/>
            <person name="Singh A."/>
            <person name="Wilkins M.J."/>
            <person name="Karaoz U."/>
            <person name="Brodie E.L."/>
            <person name="Williams K.H."/>
            <person name="Hubbard S.S."/>
            <person name="Banfield J.F."/>
        </authorList>
    </citation>
    <scope>NUCLEOTIDE SEQUENCE [LARGE SCALE GENOMIC DNA]</scope>
</reference>
<comment type="caution">
    <text evidence="6">The sequence shown here is derived from an EMBL/GenBank/DDBJ whole genome shotgun (WGS) entry which is preliminary data.</text>
</comment>
<dbReference type="Proteomes" id="UP000178612">
    <property type="component" value="Unassembled WGS sequence"/>
</dbReference>
<dbReference type="PRINTS" id="PR00974">
    <property type="entry name" value="RIBOSOMALS18"/>
</dbReference>
<dbReference type="InterPro" id="IPR001648">
    <property type="entry name" value="Ribosomal_bS18"/>
</dbReference>
<dbReference type="GO" id="GO:0070181">
    <property type="term" value="F:small ribosomal subunit rRNA binding"/>
    <property type="evidence" value="ECO:0007669"/>
    <property type="project" value="TreeGrafter"/>
</dbReference>
<dbReference type="SUPFAM" id="SSF46911">
    <property type="entry name" value="Ribosomal protein S18"/>
    <property type="match status" value="1"/>
</dbReference>
<dbReference type="InterPro" id="IPR036870">
    <property type="entry name" value="Ribosomal_bS18_sf"/>
</dbReference>
<dbReference type="PANTHER" id="PTHR13479:SF40">
    <property type="entry name" value="SMALL RIBOSOMAL SUBUNIT PROTEIN BS18M"/>
    <property type="match status" value="1"/>
</dbReference>
<protein>
    <recommendedName>
        <fullName evidence="4">Small ribosomal subunit protein bS18</fullName>
    </recommendedName>
</protein>
<keyword evidence="4" id="KW-0694">RNA-binding</keyword>
<dbReference type="Pfam" id="PF01084">
    <property type="entry name" value="Ribosomal_S18"/>
    <property type="match status" value="1"/>
</dbReference>
<dbReference type="GO" id="GO:0006412">
    <property type="term" value="P:translation"/>
    <property type="evidence" value="ECO:0007669"/>
    <property type="project" value="UniProtKB-UniRule"/>
</dbReference>
<keyword evidence="2 4" id="KW-0689">Ribosomal protein</keyword>
<keyword evidence="3 4" id="KW-0687">Ribonucleoprotein</keyword>
<dbReference type="HAMAP" id="MF_00270">
    <property type="entry name" value="Ribosomal_bS18"/>
    <property type="match status" value="1"/>
</dbReference>
<dbReference type="Gene3D" id="4.10.640.10">
    <property type="entry name" value="Ribosomal protein S18"/>
    <property type="match status" value="1"/>
</dbReference>
<dbReference type="AlphaFoldDB" id="A0A1G2T2N6"/>
<evidence type="ECO:0000256" key="2">
    <source>
        <dbReference type="ARBA" id="ARBA00022980"/>
    </source>
</evidence>
<evidence type="ECO:0000313" key="6">
    <source>
        <dbReference type="EMBL" id="OHA91523.1"/>
    </source>
</evidence>
<dbReference type="EMBL" id="MHVJ01000011">
    <property type="protein sequence ID" value="OHA91523.1"/>
    <property type="molecule type" value="Genomic_DNA"/>
</dbReference>
<proteinExistence type="inferred from homology"/>
<dbReference type="NCBIfam" id="TIGR00165">
    <property type="entry name" value="S18"/>
    <property type="match status" value="1"/>
</dbReference>
<accession>A0A1G2T2N6</accession>
<evidence type="ECO:0000256" key="5">
    <source>
        <dbReference type="RuleBase" id="RU003910"/>
    </source>
</evidence>
<name>A0A1G2T2N6_9BACT</name>
<gene>
    <name evidence="4" type="primary">rpsR</name>
    <name evidence="6" type="ORF">A2758_00185</name>
</gene>
<dbReference type="GO" id="GO:0003735">
    <property type="term" value="F:structural constituent of ribosome"/>
    <property type="evidence" value="ECO:0007669"/>
    <property type="project" value="InterPro"/>
</dbReference>
<comment type="subunit">
    <text evidence="4">Part of the 30S ribosomal subunit. Forms a tight heterodimer with protein bS6.</text>
</comment>
<sequence length="66" mass="7851">MKKNYFKDNKIEHIDYKDVETLKKFLTPHGRIQSRKRSGIPSIDQRELATAIKRARYMGLLPYVSR</sequence>
<comment type="function">
    <text evidence="4">Binds as a heterodimer with protein bS6 to the central domain of the 16S rRNA, where it helps stabilize the platform of the 30S subunit.</text>
</comment>
<keyword evidence="4" id="KW-0699">rRNA-binding</keyword>
<evidence type="ECO:0000256" key="1">
    <source>
        <dbReference type="ARBA" id="ARBA00005589"/>
    </source>
</evidence>
<evidence type="ECO:0000313" key="7">
    <source>
        <dbReference type="Proteomes" id="UP000178612"/>
    </source>
</evidence>
<comment type="similarity">
    <text evidence="1 4 5">Belongs to the bacterial ribosomal protein bS18 family.</text>
</comment>
<evidence type="ECO:0000256" key="4">
    <source>
        <dbReference type="HAMAP-Rule" id="MF_00270"/>
    </source>
</evidence>
<dbReference type="GO" id="GO:0022627">
    <property type="term" value="C:cytosolic small ribosomal subunit"/>
    <property type="evidence" value="ECO:0007669"/>
    <property type="project" value="TreeGrafter"/>
</dbReference>
<organism evidence="6 7">
    <name type="scientific">Candidatus Zambryskibacteria bacterium RIFCSPHIGHO2_01_FULL_49_18</name>
    <dbReference type="NCBI Taxonomy" id="1802740"/>
    <lineage>
        <taxon>Bacteria</taxon>
        <taxon>Candidatus Zambryskiibacteriota</taxon>
    </lineage>
</organism>
<dbReference type="PANTHER" id="PTHR13479">
    <property type="entry name" value="30S RIBOSOMAL PROTEIN S18"/>
    <property type="match status" value="1"/>
</dbReference>
<evidence type="ECO:0000256" key="3">
    <source>
        <dbReference type="ARBA" id="ARBA00023274"/>
    </source>
</evidence>